<gene>
    <name evidence="1" type="ORF">KARMA_0392</name>
</gene>
<sequence length="191" mass="20787">MPYSVRIANRFLNHDVLAPLKMSRGALEMATESADADTRELLEIVMARLERISDDIESFAQVGLGALPPRLTSAGTLMSAGDRALARHFENTSFTMYAVDDLSIPSETLYAVIDSVMMRCSAKKLASRADVLLDVDSLNIVLTLQAEGTAPDAFAGRATSGTAKGTFLEEWTNVLLLRHGISLNLTWRAPE</sequence>
<evidence type="ECO:0000313" key="2">
    <source>
        <dbReference type="Proteomes" id="UP000184085"/>
    </source>
</evidence>
<proteinExistence type="predicted"/>
<name>A0A1M4MVA1_9RHOB</name>
<reference evidence="2" key="1">
    <citation type="submission" date="2016-09" db="EMBL/GenBank/DDBJ databases">
        <authorList>
            <person name="Wibberg D."/>
        </authorList>
    </citation>
    <scope>NUCLEOTIDE SEQUENCE [LARGE SCALE GENOMIC DNA]</scope>
</reference>
<evidence type="ECO:0008006" key="3">
    <source>
        <dbReference type="Google" id="ProtNLM"/>
    </source>
</evidence>
<dbReference type="Proteomes" id="UP000184085">
    <property type="component" value="Unassembled WGS sequence"/>
</dbReference>
<evidence type="ECO:0000313" key="1">
    <source>
        <dbReference type="EMBL" id="SCM66219.1"/>
    </source>
</evidence>
<dbReference type="AlphaFoldDB" id="A0A1M4MVA1"/>
<accession>A0A1M4MVA1</accession>
<keyword evidence="2" id="KW-1185">Reference proteome</keyword>
<protein>
    <recommendedName>
        <fullName evidence="3">Histidine kinase</fullName>
    </recommendedName>
</protein>
<dbReference type="EMBL" id="FMJB01000017">
    <property type="protein sequence ID" value="SCM66219.1"/>
    <property type="molecule type" value="Genomic_DNA"/>
</dbReference>
<organism evidence="1 2">
    <name type="scientific">Donghicola eburneus</name>
    <dbReference type="NCBI Taxonomy" id="393278"/>
    <lineage>
        <taxon>Bacteria</taxon>
        <taxon>Pseudomonadati</taxon>
        <taxon>Pseudomonadota</taxon>
        <taxon>Alphaproteobacteria</taxon>
        <taxon>Rhodobacterales</taxon>
        <taxon>Roseobacteraceae</taxon>
        <taxon>Donghicola</taxon>
    </lineage>
</organism>